<accession>A0ABP8F9E9</accession>
<dbReference type="Pfam" id="PF03544">
    <property type="entry name" value="TonB_C"/>
    <property type="match status" value="1"/>
</dbReference>
<dbReference type="PANTHER" id="PTHR33446">
    <property type="entry name" value="PROTEIN TONB-RELATED"/>
    <property type="match status" value="1"/>
</dbReference>
<dbReference type="InterPro" id="IPR051045">
    <property type="entry name" value="TonB-dependent_transducer"/>
</dbReference>
<evidence type="ECO:0000256" key="3">
    <source>
        <dbReference type="ARBA" id="ARBA00022448"/>
    </source>
</evidence>
<evidence type="ECO:0000256" key="5">
    <source>
        <dbReference type="ARBA" id="ARBA00022519"/>
    </source>
</evidence>
<keyword evidence="12" id="KW-1185">Reference proteome</keyword>
<evidence type="ECO:0000313" key="11">
    <source>
        <dbReference type="EMBL" id="GAA4298304.1"/>
    </source>
</evidence>
<dbReference type="InterPro" id="IPR006260">
    <property type="entry name" value="TonB/TolA_C"/>
</dbReference>
<keyword evidence="4" id="KW-1003">Cell membrane</keyword>
<feature type="domain" description="TonB C-terminal" evidence="10">
    <location>
        <begin position="102"/>
        <end position="165"/>
    </location>
</feature>
<evidence type="ECO:0000256" key="7">
    <source>
        <dbReference type="ARBA" id="ARBA00022927"/>
    </source>
</evidence>
<proteinExistence type="inferred from homology"/>
<keyword evidence="6" id="KW-0812">Transmembrane</keyword>
<comment type="subcellular location">
    <subcellularLocation>
        <location evidence="1">Cell inner membrane</location>
        <topology evidence="1">Single-pass membrane protein</topology>
        <orientation evidence="1">Periplasmic side</orientation>
    </subcellularLocation>
</comment>
<dbReference type="SUPFAM" id="SSF74653">
    <property type="entry name" value="TolA/TonB C-terminal domain"/>
    <property type="match status" value="1"/>
</dbReference>
<keyword evidence="3" id="KW-0813">Transport</keyword>
<reference evidence="12" key="1">
    <citation type="journal article" date="2019" name="Int. J. Syst. Evol. Microbiol.">
        <title>The Global Catalogue of Microorganisms (GCM) 10K type strain sequencing project: providing services to taxonomists for standard genome sequencing and annotation.</title>
        <authorList>
            <consortium name="The Broad Institute Genomics Platform"/>
            <consortium name="The Broad Institute Genome Sequencing Center for Infectious Disease"/>
            <person name="Wu L."/>
            <person name="Ma J."/>
        </authorList>
    </citation>
    <scope>NUCLEOTIDE SEQUENCE [LARGE SCALE GENOMIC DNA]</scope>
    <source>
        <strain evidence="12">JCM 17917</strain>
    </source>
</reference>
<dbReference type="Gene3D" id="3.30.1150.10">
    <property type="match status" value="1"/>
</dbReference>
<sequence length="175" mass="19706">MQVKGEVCGRFYTHQVVVQKPIAIKNDSLLKKVVAMAMVGLGLTAFKGVVFAQTINSLKIEDKKDSSQYTFGVITEVMPRYKHGDQAGLQRIIQQNLRNPDKINGRVVTSFIIDTTGKPIDIQILKSLSKISDQEAIRLVNLLEFEPGTQMGKKVPVRYILPIQFYDIMTPKKKQ</sequence>
<name>A0ABP8F9E9_9BACT</name>
<evidence type="ECO:0000256" key="9">
    <source>
        <dbReference type="ARBA" id="ARBA00023136"/>
    </source>
</evidence>
<evidence type="ECO:0000256" key="8">
    <source>
        <dbReference type="ARBA" id="ARBA00022989"/>
    </source>
</evidence>
<evidence type="ECO:0000256" key="1">
    <source>
        <dbReference type="ARBA" id="ARBA00004383"/>
    </source>
</evidence>
<keyword evidence="5" id="KW-0997">Cell inner membrane</keyword>
<keyword evidence="8" id="KW-1133">Transmembrane helix</keyword>
<dbReference type="PANTHER" id="PTHR33446:SF2">
    <property type="entry name" value="PROTEIN TONB"/>
    <property type="match status" value="1"/>
</dbReference>
<dbReference type="EMBL" id="BAABGX010000001">
    <property type="protein sequence ID" value="GAA4298304.1"/>
    <property type="molecule type" value="Genomic_DNA"/>
</dbReference>
<evidence type="ECO:0000313" key="12">
    <source>
        <dbReference type="Proteomes" id="UP001501844"/>
    </source>
</evidence>
<evidence type="ECO:0000259" key="10">
    <source>
        <dbReference type="Pfam" id="PF03544"/>
    </source>
</evidence>
<dbReference type="NCBIfam" id="TIGR01352">
    <property type="entry name" value="tonB_Cterm"/>
    <property type="match status" value="1"/>
</dbReference>
<dbReference type="InterPro" id="IPR037682">
    <property type="entry name" value="TonB_C"/>
</dbReference>
<dbReference type="Proteomes" id="UP001501844">
    <property type="component" value="Unassembled WGS sequence"/>
</dbReference>
<evidence type="ECO:0000256" key="2">
    <source>
        <dbReference type="ARBA" id="ARBA00006555"/>
    </source>
</evidence>
<keyword evidence="9" id="KW-0472">Membrane</keyword>
<organism evidence="11 12">
    <name type="scientific">Nibribacter koreensis</name>
    <dbReference type="NCBI Taxonomy" id="1084519"/>
    <lineage>
        <taxon>Bacteria</taxon>
        <taxon>Pseudomonadati</taxon>
        <taxon>Bacteroidota</taxon>
        <taxon>Cytophagia</taxon>
        <taxon>Cytophagales</taxon>
        <taxon>Hymenobacteraceae</taxon>
        <taxon>Nibribacter</taxon>
    </lineage>
</organism>
<keyword evidence="7" id="KW-0653">Protein transport</keyword>
<comment type="similarity">
    <text evidence="2">Belongs to the TonB family.</text>
</comment>
<protein>
    <recommendedName>
        <fullName evidence="10">TonB C-terminal domain-containing protein</fullName>
    </recommendedName>
</protein>
<comment type="caution">
    <text evidence="11">The sequence shown here is derived from an EMBL/GenBank/DDBJ whole genome shotgun (WGS) entry which is preliminary data.</text>
</comment>
<evidence type="ECO:0000256" key="4">
    <source>
        <dbReference type="ARBA" id="ARBA00022475"/>
    </source>
</evidence>
<gene>
    <name evidence="11" type="ORF">GCM10023183_06530</name>
</gene>
<evidence type="ECO:0000256" key="6">
    <source>
        <dbReference type="ARBA" id="ARBA00022692"/>
    </source>
</evidence>